<evidence type="ECO:0000313" key="1">
    <source>
        <dbReference type="EMBL" id="MPY12252.1"/>
    </source>
</evidence>
<gene>
    <name evidence="1" type="ORF">FNH21_16290</name>
</gene>
<dbReference type="Proteomes" id="UP000326464">
    <property type="component" value="Unassembled WGS sequence"/>
</dbReference>
<name>A0A7X1TPV8_9MICC</name>
<reference evidence="2" key="1">
    <citation type="submission" date="2019-07" db="EMBL/GenBank/DDBJ databases">
        <title>Arthrobacter KR32 sp. nov., isolated from mountain cheese made of cows milk.</title>
        <authorList>
            <person name="Flegler A."/>
        </authorList>
    </citation>
    <scope>NUCLEOTIDE SEQUENCE [LARGE SCALE GENOMIC DNA]</scope>
    <source>
        <strain evidence="2">KR32</strain>
    </source>
</reference>
<dbReference type="AlphaFoldDB" id="A0A7X1TPV8"/>
<accession>A0A7X1TPV8</accession>
<protein>
    <recommendedName>
        <fullName evidence="3">Uracil-DNA glycosylase-like domain-containing protein</fullName>
    </recommendedName>
</protein>
<dbReference type="EMBL" id="VJXX01000008">
    <property type="protein sequence ID" value="MPY12252.1"/>
    <property type="molecule type" value="Genomic_DNA"/>
</dbReference>
<keyword evidence="2" id="KW-1185">Reference proteome</keyword>
<evidence type="ECO:0000313" key="2">
    <source>
        <dbReference type="Proteomes" id="UP000326464"/>
    </source>
</evidence>
<comment type="caution">
    <text evidence="1">The sequence shown here is derived from an EMBL/GenBank/DDBJ whole genome shotgun (WGS) entry which is preliminary data.</text>
</comment>
<evidence type="ECO:0008006" key="3">
    <source>
        <dbReference type="Google" id="ProtNLM"/>
    </source>
</evidence>
<proteinExistence type="predicted"/>
<sequence>MQMRPDDELSALLRQAYLPCSNFGVCREARWAPESGHIPRGFLGATGALEDVELVMVFAEPGHPHPSEIYDPQDGPDTLLENGMRHAHQSFAEGTDLFHRNVRWFMDQLYPDLTFDEQLRHVWLTEGRLCSIDNEIGSQRDHRCAQRYLRAQLEMLPNATVVAFGGKARDYVRRLKVEPEHVEAYALAPPGANHKPARPSWERAIELIKSRRTQD</sequence>
<organism evidence="1 2">
    <name type="scientific">Arthrobacter bussei</name>
    <dbReference type="NCBI Taxonomy" id="2594179"/>
    <lineage>
        <taxon>Bacteria</taxon>
        <taxon>Bacillati</taxon>
        <taxon>Actinomycetota</taxon>
        <taxon>Actinomycetes</taxon>
        <taxon>Micrococcales</taxon>
        <taxon>Micrococcaceae</taxon>
        <taxon>Arthrobacter</taxon>
    </lineage>
</organism>